<dbReference type="eggNOG" id="COG2314">
    <property type="taxonomic scope" value="Bacteria"/>
</dbReference>
<dbReference type="InterPro" id="IPR050932">
    <property type="entry name" value="TM2D1-3-like"/>
</dbReference>
<reference evidence="8 9" key="2">
    <citation type="journal article" date="2014" name="Genome Announc.">
        <title>Complete Genome Sequence of the Subsurface, Mesophilic Sulfate-Reducing Bacterium Desulfovibrio aespoeensis Aspo-2.</title>
        <authorList>
            <person name="Pedersen K."/>
            <person name="Bengtsson A."/>
            <person name="Edlund J."/>
            <person name="Rabe L."/>
            <person name="Hazen T."/>
            <person name="Chakraborty R."/>
            <person name="Goodwin L."/>
            <person name="Shapiro N."/>
        </authorList>
    </citation>
    <scope>NUCLEOTIDE SEQUENCE [LARGE SCALE GENOMIC DNA]</scope>
    <source>
        <strain evidence="9">ATCC 700646 / DSM 10631 / Aspo-2</strain>
    </source>
</reference>
<reference evidence="9" key="1">
    <citation type="submission" date="2010-12" db="EMBL/GenBank/DDBJ databases">
        <title>Complete sequence of Desulfovibrio aespoeensis Aspo-2.</title>
        <authorList>
            <consortium name="US DOE Joint Genome Institute"/>
            <person name="Lucas S."/>
            <person name="Copeland A."/>
            <person name="Lapidus A."/>
            <person name="Cheng J.-F."/>
            <person name="Goodwin L."/>
            <person name="Pitluck S."/>
            <person name="Chertkov O."/>
            <person name="Misra M."/>
            <person name="Detter J.C."/>
            <person name="Han C."/>
            <person name="Tapia R."/>
            <person name="Land M."/>
            <person name="Hauser L."/>
            <person name="Kyrpides N."/>
            <person name="Ivanova N."/>
            <person name="Ovchinnikova G."/>
            <person name="Pedersen K."/>
            <person name="Jagevall S."/>
            <person name="Hazen T."/>
            <person name="Woyke T."/>
        </authorList>
    </citation>
    <scope>NUCLEOTIDE SEQUENCE [LARGE SCALE GENOMIC DNA]</scope>
    <source>
        <strain evidence="9">ATCC 700646 / DSM 10631 / Aspo-2</strain>
    </source>
</reference>
<dbReference type="AlphaFoldDB" id="E6VXP4"/>
<dbReference type="RefSeq" id="WP_013513439.1">
    <property type="nucleotide sequence ID" value="NC_014844.1"/>
</dbReference>
<protein>
    <recommendedName>
        <fullName evidence="7">TM2 domain-containing protein</fullName>
    </recommendedName>
</protein>
<organism evidence="8 9">
    <name type="scientific">Pseudodesulfovibrio aespoeensis (strain ATCC 700646 / DSM 10631 / Aspo-2)</name>
    <name type="common">Desulfovibrio aespoeensis</name>
    <dbReference type="NCBI Taxonomy" id="643562"/>
    <lineage>
        <taxon>Bacteria</taxon>
        <taxon>Pseudomonadati</taxon>
        <taxon>Thermodesulfobacteriota</taxon>
        <taxon>Desulfovibrionia</taxon>
        <taxon>Desulfovibrionales</taxon>
        <taxon>Desulfovibrionaceae</taxon>
    </lineage>
</organism>
<evidence type="ECO:0000256" key="5">
    <source>
        <dbReference type="SAM" id="MobiDB-lite"/>
    </source>
</evidence>
<gene>
    <name evidence="8" type="ordered locus">Daes_0481</name>
</gene>
<evidence type="ECO:0000256" key="4">
    <source>
        <dbReference type="ARBA" id="ARBA00023136"/>
    </source>
</evidence>
<dbReference type="InterPro" id="IPR007829">
    <property type="entry name" value="TM2"/>
</dbReference>
<name>E6VXP4_PSEA9</name>
<evidence type="ECO:0000256" key="1">
    <source>
        <dbReference type="ARBA" id="ARBA00004141"/>
    </source>
</evidence>
<dbReference type="PANTHER" id="PTHR21016:SF25">
    <property type="entry name" value="TM2 DOMAIN-CONTAINING PROTEIN DDB_G0277895-RELATED"/>
    <property type="match status" value="1"/>
</dbReference>
<feature type="region of interest" description="Disordered" evidence="5">
    <location>
        <begin position="1"/>
        <end position="24"/>
    </location>
</feature>
<dbReference type="KEGG" id="das:Daes_0481"/>
<dbReference type="Proteomes" id="UP000002191">
    <property type="component" value="Chromosome"/>
</dbReference>
<evidence type="ECO:0000256" key="6">
    <source>
        <dbReference type="SAM" id="Phobius"/>
    </source>
</evidence>
<evidence type="ECO:0000313" key="8">
    <source>
        <dbReference type="EMBL" id="ADU61502.1"/>
    </source>
</evidence>
<dbReference type="Pfam" id="PF05154">
    <property type="entry name" value="TM2"/>
    <property type="match status" value="1"/>
</dbReference>
<feature type="transmembrane region" description="Helical" evidence="6">
    <location>
        <begin position="39"/>
        <end position="58"/>
    </location>
</feature>
<dbReference type="OrthoDB" id="2004788at2"/>
<dbReference type="HOGENOM" id="CLU_2286947_0_0_7"/>
<evidence type="ECO:0000313" key="9">
    <source>
        <dbReference type="Proteomes" id="UP000002191"/>
    </source>
</evidence>
<accession>E6VXP4</accession>
<feature type="transmembrane region" description="Helical" evidence="6">
    <location>
        <begin position="64"/>
        <end position="84"/>
    </location>
</feature>
<keyword evidence="4 6" id="KW-0472">Membrane</keyword>
<evidence type="ECO:0000256" key="3">
    <source>
        <dbReference type="ARBA" id="ARBA00022989"/>
    </source>
</evidence>
<dbReference type="PANTHER" id="PTHR21016">
    <property type="entry name" value="BETA-AMYLOID BINDING PROTEIN-RELATED"/>
    <property type="match status" value="1"/>
</dbReference>
<keyword evidence="2 6" id="KW-0812">Transmembrane</keyword>
<keyword evidence="3 6" id="KW-1133">Transmembrane helix</keyword>
<sequence length="100" mass="10580">MTQGTTEQAAGQGQTINVNVNSGGGSRYMTMSSEKRRKTALLLCLALGLFGGHLFYVGRYGKGLLYAMTGGLFVIGPIMDTIAISSGSFKDNAGAPLREW</sequence>
<proteinExistence type="predicted"/>
<dbReference type="GO" id="GO:0016020">
    <property type="term" value="C:membrane"/>
    <property type="evidence" value="ECO:0007669"/>
    <property type="project" value="UniProtKB-SubCell"/>
</dbReference>
<comment type="subcellular location">
    <subcellularLocation>
        <location evidence="1">Membrane</location>
        <topology evidence="1">Multi-pass membrane protein</topology>
    </subcellularLocation>
</comment>
<feature type="compositionally biased region" description="Low complexity" evidence="5">
    <location>
        <begin position="1"/>
        <end position="15"/>
    </location>
</feature>
<dbReference type="EMBL" id="CP002431">
    <property type="protein sequence ID" value="ADU61502.1"/>
    <property type="molecule type" value="Genomic_DNA"/>
</dbReference>
<evidence type="ECO:0000259" key="7">
    <source>
        <dbReference type="Pfam" id="PF05154"/>
    </source>
</evidence>
<dbReference type="STRING" id="643562.Daes_0481"/>
<keyword evidence="9" id="KW-1185">Reference proteome</keyword>
<evidence type="ECO:0000256" key="2">
    <source>
        <dbReference type="ARBA" id="ARBA00022692"/>
    </source>
</evidence>
<feature type="domain" description="TM2" evidence="7">
    <location>
        <begin position="34"/>
        <end position="82"/>
    </location>
</feature>